<dbReference type="GO" id="GO:0009063">
    <property type="term" value="P:amino acid catabolic process"/>
    <property type="evidence" value="ECO:0007669"/>
    <property type="project" value="TreeGrafter"/>
</dbReference>
<dbReference type="Gene3D" id="1.10.10.1620">
    <property type="match status" value="1"/>
</dbReference>
<dbReference type="GO" id="GO:0001716">
    <property type="term" value="F:L-amino-acid oxidase activity"/>
    <property type="evidence" value="ECO:0007669"/>
    <property type="project" value="TreeGrafter"/>
</dbReference>
<evidence type="ECO:0000256" key="1">
    <source>
        <dbReference type="SAM" id="MobiDB-lite"/>
    </source>
</evidence>
<protein>
    <recommendedName>
        <fullName evidence="2">Amine oxidase domain-containing protein</fullName>
    </recommendedName>
</protein>
<dbReference type="EMBL" id="JARJCW010000037">
    <property type="protein sequence ID" value="KAJ7207139.1"/>
    <property type="molecule type" value="Genomic_DNA"/>
</dbReference>
<proteinExistence type="predicted"/>
<name>A0AAD6V9Z9_9AGAR</name>
<dbReference type="SUPFAM" id="SSF51905">
    <property type="entry name" value="FAD/NAD(P)-binding domain"/>
    <property type="match status" value="1"/>
</dbReference>
<feature type="region of interest" description="Disordered" evidence="1">
    <location>
        <begin position="597"/>
        <end position="617"/>
    </location>
</feature>
<evidence type="ECO:0000313" key="3">
    <source>
        <dbReference type="EMBL" id="KAJ7207139.1"/>
    </source>
</evidence>
<dbReference type="Proteomes" id="UP001219525">
    <property type="component" value="Unassembled WGS sequence"/>
</dbReference>
<dbReference type="SUPFAM" id="SSF54373">
    <property type="entry name" value="FAD-linked reductases, C-terminal domain"/>
    <property type="match status" value="1"/>
</dbReference>
<reference evidence="3" key="1">
    <citation type="submission" date="2023-03" db="EMBL/GenBank/DDBJ databases">
        <title>Massive genome expansion in bonnet fungi (Mycena s.s.) driven by repeated elements and novel gene families across ecological guilds.</title>
        <authorList>
            <consortium name="Lawrence Berkeley National Laboratory"/>
            <person name="Harder C.B."/>
            <person name="Miyauchi S."/>
            <person name="Viragh M."/>
            <person name="Kuo A."/>
            <person name="Thoen E."/>
            <person name="Andreopoulos B."/>
            <person name="Lu D."/>
            <person name="Skrede I."/>
            <person name="Drula E."/>
            <person name="Henrissat B."/>
            <person name="Morin E."/>
            <person name="Kohler A."/>
            <person name="Barry K."/>
            <person name="LaButti K."/>
            <person name="Morin E."/>
            <person name="Salamov A."/>
            <person name="Lipzen A."/>
            <person name="Mereny Z."/>
            <person name="Hegedus B."/>
            <person name="Baldrian P."/>
            <person name="Stursova M."/>
            <person name="Weitz H."/>
            <person name="Taylor A."/>
            <person name="Grigoriev I.V."/>
            <person name="Nagy L.G."/>
            <person name="Martin F."/>
            <person name="Kauserud H."/>
        </authorList>
    </citation>
    <scope>NUCLEOTIDE SEQUENCE</scope>
    <source>
        <strain evidence="3">9144</strain>
    </source>
</reference>
<dbReference type="Gene3D" id="3.90.660.10">
    <property type="match status" value="1"/>
</dbReference>
<dbReference type="InterPro" id="IPR050281">
    <property type="entry name" value="Flavin_monoamine_oxidase"/>
</dbReference>
<gene>
    <name evidence="3" type="ORF">GGX14DRAFT_567704</name>
</gene>
<dbReference type="Gene3D" id="3.50.50.60">
    <property type="entry name" value="FAD/NAD(P)-binding domain"/>
    <property type="match status" value="1"/>
</dbReference>
<accession>A0AAD6V9Z9</accession>
<evidence type="ECO:0000313" key="4">
    <source>
        <dbReference type="Proteomes" id="UP001219525"/>
    </source>
</evidence>
<dbReference type="PANTHER" id="PTHR10742">
    <property type="entry name" value="FLAVIN MONOAMINE OXIDASE"/>
    <property type="match status" value="1"/>
</dbReference>
<dbReference type="InterPro" id="IPR002937">
    <property type="entry name" value="Amino_oxidase"/>
</dbReference>
<dbReference type="InterPro" id="IPR036188">
    <property type="entry name" value="FAD/NAD-bd_sf"/>
</dbReference>
<evidence type="ECO:0000259" key="2">
    <source>
        <dbReference type="Pfam" id="PF01593"/>
    </source>
</evidence>
<dbReference type="Pfam" id="PF01593">
    <property type="entry name" value="Amino_oxidase"/>
    <property type="match status" value="1"/>
</dbReference>
<comment type="caution">
    <text evidence="3">The sequence shown here is derived from an EMBL/GenBank/DDBJ whole genome shotgun (WGS) entry which is preliminary data.</text>
</comment>
<dbReference type="AlphaFoldDB" id="A0AAD6V9Z9"/>
<organism evidence="3 4">
    <name type="scientific">Mycena pura</name>
    <dbReference type="NCBI Taxonomy" id="153505"/>
    <lineage>
        <taxon>Eukaryota</taxon>
        <taxon>Fungi</taxon>
        <taxon>Dikarya</taxon>
        <taxon>Basidiomycota</taxon>
        <taxon>Agaricomycotina</taxon>
        <taxon>Agaricomycetes</taxon>
        <taxon>Agaricomycetidae</taxon>
        <taxon>Agaricales</taxon>
        <taxon>Marasmiineae</taxon>
        <taxon>Mycenaceae</taxon>
        <taxon>Mycena</taxon>
    </lineage>
</organism>
<sequence>MSPLSPSNPSVGDDIYAQYGRLVVTQYLQEHKPVSRGPGASVKFARALPEEPVGILGAGGAGLYTALILDDLGIPFKVIEARDRVGGRLYTHTFPNQTGAPYNYFDVGAMRFPQTDSMSRVFHLFGYAPLNRDGLALKSRLKPFHFVGAGNNNTLLSYTGVTVRQNAAPTASDPFKSELVIKDADPRPYVAAGAKAIVDDVIRPFAEALLQDMKDKTKKGWEKLLRYDRHSTRAYMTTQYIPSDDLNIPKTSLPVDVVNWLETFDMSTGWYDRAFTETVLEAVAFGWDPSSDPLVRTPWFCIDGGAFQIGDTVHQYLKKRNPNAFIFKKRVTGITTAKNAQGDTIMSVTTDFDDEARFSHVITTIPLPVMRTIDLSGAGLSPMQSSAIRMLNYGPSVKIGMQFRTAWWTTANDNQGQPLNIIGGQTYTDTPLRTVVYPSFGNIKAGKTTTLIASYCWTEDAERLASLITNDKKVLVEMVLRELATIHNVTVQFLRDELIDTFAWSWSQDPYSMGSSAFFGPGKFANLFTSLSGPAAGGRLHFAGEAISVRHAWLEGAFDSAWRAVHDLLTQPGYNDYLVKFFTNWGTNAEWFDVPNPEVKPGGGRRGPGAPDTTQPNDIEEILKHSLLLPLIEANQPDL</sequence>
<feature type="domain" description="Amine oxidase" evidence="2">
    <location>
        <begin position="61"/>
        <end position="568"/>
    </location>
</feature>
<dbReference type="PANTHER" id="PTHR10742:SF342">
    <property type="entry name" value="AMINE OXIDASE"/>
    <property type="match status" value="1"/>
</dbReference>
<keyword evidence="4" id="KW-1185">Reference proteome</keyword>